<dbReference type="Gene3D" id="3.30.70.100">
    <property type="match status" value="1"/>
</dbReference>
<evidence type="ECO:0000313" key="2">
    <source>
        <dbReference type="EMBL" id="KAL2818571.1"/>
    </source>
</evidence>
<accession>A0ABR4HSV2</accession>
<dbReference type="Pfam" id="PF03992">
    <property type="entry name" value="ABM"/>
    <property type="match status" value="1"/>
</dbReference>
<dbReference type="SUPFAM" id="SSF54909">
    <property type="entry name" value="Dimeric alpha+beta barrel"/>
    <property type="match status" value="1"/>
</dbReference>
<dbReference type="EMBL" id="JBFXLT010000013">
    <property type="protein sequence ID" value="KAL2818571.1"/>
    <property type="molecule type" value="Genomic_DNA"/>
</dbReference>
<comment type="caution">
    <text evidence="2">The sequence shown here is derived from an EMBL/GenBank/DDBJ whole genome shotgun (WGS) entry which is preliminary data.</text>
</comment>
<gene>
    <name evidence="2" type="ORF">BJX63DRAFT_429072</name>
</gene>
<protein>
    <recommendedName>
        <fullName evidence="1">ABM domain-containing protein</fullName>
    </recommendedName>
</protein>
<reference evidence="2 3" key="1">
    <citation type="submission" date="2024-07" db="EMBL/GenBank/DDBJ databases">
        <title>Section-level genome sequencing and comparative genomics of Aspergillus sections Usti and Cavernicolus.</title>
        <authorList>
            <consortium name="Lawrence Berkeley National Laboratory"/>
            <person name="Nybo J.L."/>
            <person name="Vesth T.C."/>
            <person name="Theobald S."/>
            <person name="Frisvad J.C."/>
            <person name="Larsen T.O."/>
            <person name="Kjaerboelling I."/>
            <person name="Rothschild-Mancinelli K."/>
            <person name="Lyhne E.K."/>
            <person name="Kogle M.E."/>
            <person name="Barry K."/>
            <person name="Clum A."/>
            <person name="Na H."/>
            <person name="Ledsgaard L."/>
            <person name="Lin J."/>
            <person name="Lipzen A."/>
            <person name="Kuo A."/>
            <person name="Riley R."/>
            <person name="Mondo S."/>
            <person name="Labutti K."/>
            <person name="Haridas S."/>
            <person name="Pangalinan J."/>
            <person name="Salamov A.A."/>
            <person name="Simmons B.A."/>
            <person name="Magnuson J.K."/>
            <person name="Chen J."/>
            <person name="Drula E."/>
            <person name="Henrissat B."/>
            <person name="Wiebenga A."/>
            <person name="Lubbers R.J."/>
            <person name="Gomes A.C."/>
            <person name="Makela M.R."/>
            <person name="Stajich J."/>
            <person name="Grigoriev I.V."/>
            <person name="Mortensen U.H."/>
            <person name="De Vries R.P."/>
            <person name="Baker S.E."/>
            <person name="Andersen M.R."/>
        </authorList>
    </citation>
    <scope>NUCLEOTIDE SEQUENCE [LARGE SCALE GENOMIC DNA]</scope>
    <source>
        <strain evidence="2 3">CBS 588.65</strain>
    </source>
</reference>
<dbReference type="InterPro" id="IPR007138">
    <property type="entry name" value="ABM_dom"/>
</dbReference>
<name>A0ABR4HSV2_9EURO</name>
<dbReference type="Proteomes" id="UP001610334">
    <property type="component" value="Unassembled WGS sequence"/>
</dbReference>
<dbReference type="InterPro" id="IPR011008">
    <property type="entry name" value="Dimeric_a/b-barrel"/>
</dbReference>
<feature type="domain" description="ABM" evidence="1">
    <location>
        <begin position="12"/>
        <end position="102"/>
    </location>
</feature>
<proteinExistence type="predicted"/>
<evidence type="ECO:0000259" key="1">
    <source>
        <dbReference type="PROSITE" id="PS51725"/>
    </source>
</evidence>
<keyword evidence="3" id="KW-1185">Reference proteome</keyword>
<sequence length="109" mass="12163">MNGLPPVPAGEFVIYGSFIVPILQADEVALKIKEITKLAESEKGTLHYCISADTIDRNRFHLFERYESEAAFQHHMNQPLVKELFTGGLLSDVKLNILKPLLPVGGRSE</sequence>
<dbReference type="PROSITE" id="PS51725">
    <property type="entry name" value="ABM"/>
    <property type="match status" value="1"/>
</dbReference>
<evidence type="ECO:0000313" key="3">
    <source>
        <dbReference type="Proteomes" id="UP001610334"/>
    </source>
</evidence>
<organism evidence="2 3">
    <name type="scientific">Aspergillus granulosus</name>
    <dbReference type="NCBI Taxonomy" id="176169"/>
    <lineage>
        <taxon>Eukaryota</taxon>
        <taxon>Fungi</taxon>
        <taxon>Dikarya</taxon>
        <taxon>Ascomycota</taxon>
        <taxon>Pezizomycotina</taxon>
        <taxon>Eurotiomycetes</taxon>
        <taxon>Eurotiomycetidae</taxon>
        <taxon>Eurotiales</taxon>
        <taxon>Aspergillaceae</taxon>
        <taxon>Aspergillus</taxon>
        <taxon>Aspergillus subgen. Nidulantes</taxon>
    </lineage>
</organism>